<evidence type="ECO:0000313" key="3">
    <source>
        <dbReference type="Proteomes" id="UP000319801"/>
    </source>
</evidence>
<dbReference type="EMBL" id="VCAZ01000160">
    <property type="protein sequence ID" value="TTA26177.1"/>
    <property type="molecule type" value="Genomic_DNA"/>
</dbReference>
<name>A0A556V8L8_BAGYA</name>
<dbReference type="SUPFAM" id="SSF52540">
    <property type="entry name" value="P-loop containing nucleoside triphosphate hydrolases"/>
    <property type="match status" value="1"/>
</dbReference>
<dbReference type="InterPro" id="IPR008144">
    <property type="entry name" value="Guanylate_kin-like_dom"/>
</dbReference>
<dbReference type="InterPro" id="IPR027417">
    <property type="entry name" value="P-loop_NTPase"/>
</dbReference>
<keyword evidence="3" id="KW-1185">Reference proteome</keyword>
<evidence type="ECO:0000313" key="2">
    <source>
        <dbReference type="EMBL" id="TTA26177.1"/>
    </source>
</evidence>
<dbReference type="Pfam" id="PF00625">
    <property type="entry name" value="Guanylate_kin"/>
    <property type="match status" value="1"/>
</dbReference>
<comment type="caution">
    <text evidence="2">The sequence shown here is derived from an EMBL/GenBank/DDBJ whole genome shotgun (WGS) entry which is preliminary data.</text>
</comment>
<dbReference type="Proteomes" id="UP000319801">
    <property type="component" value="Unassembled WGS sequence"/>
</dbReference>
<dbReference type="PROSITE" id="PS50052">
    <property type="entry name" value="GUANYLATE_KINASE_2"/>
    <property type="match status" value="1"/>
</dbReference>
<dbReference type="OrthoDB" id="439127at2759"/>
<protein>
    <submittedName>
        <fullName evidence="2">MAGUK p55 subfamily member 7</fullName>
    </submittedName>
</protein>
<reference evidence="2 3" key="1">
    <citation type="journal article" date="2019" name="Genome Biol. Evol.">
        <title>Whole-Genome Sequencing of the Giant Devil Catfish, Bagarius yarrelli.</title>
        <authorList>
            <person name="Jiang W."/>
            <person name="Lv Y."/>
            <person name="Cheng L."/>
            <person name="Yang K."/>
            <person name="Chao B."/>
            <person name="Wang X."/>
            <person name="Li Y."/>
            <person name="Pan X."/>
            <person name="You X."/>
            <person name="Zhang Y."/>
            <person name="Yang J."/>
            <person name="Li J."/>
            <person name="Zhang X."/>
            <person name="Liu S."/>
            <person name="Sun C."/>
            <person name="Yang J."/>
            <person name="Shi Q."/>
        </authorList>
    </citation>
    <scope>NUCLEOTIDE SEQUENCE [LARGE SCALE GENOMIC DNA]</scope>
    <source>
        <strain evidence="2">JWS20170419001</strain>
        <tissue evidence="2">Muscle</tissue>
    </source>
</reference>
<proteinExistence type="predicted"/>
<evidence type="ECO:0000259" key="1">
    <source>
        <dbReference type="PROSITE" id="PS50052"/>
    </source>
</evidence>
<accession>A0A556V8L8</accession>
<dbReference type="Gene3D" id="3.40.50.300">
    <property type="entry name" value="P-loop containing nucleotide triphosphate hydrolases"/>
    <property type="match status" value="1"/>
</dbReference>
<gene>
    <name evidence="2" type="ORF">Baya_14455</name>
</gene>
<dbReference type="InterPro" id="IPR008145">
    <property type="entry name" value="GK/Ca_channel_bsu"/>
</dbReference>
<feature type="domain" description="Guanylate kinase-like" evidence="1">
    <location>
        <begin position="156"/>
        <end position="292"/>
    </location>
</feature>
<dbReference type="PANTHER" id="PTHR23122">
    <property type="entry name" value="MEMBRANE-ASSOCIATED GUANYLATE KINASE MAGUK"/>
    <property type="match status" value="1"/>
</dbReference>
<organism evidence="2 3">
    <name type="scientific">Bagarius yarrelli</name>
    <name type="common">Goonch</name>
    <name type="synonym">Bagrus yarrelli</name>
    <dbReference type="NCBI Taxonomy" id="175774"/>
    <lineage>
        <taxon>Eukaryota</taxon>
        <taxon>Metazoa</taxon>
        <taxon>Chordata</taxon>
        <taxon>Craniata</taxon>
        <taxon>Vertebrata</taxon>
        <taxon>Euteleostomi</taxon>
        <taxon>Actinopterygii</taxon>
        <taxon>Neopterygii</taxon>
        <taxon>Teleostei</taxon>
        <taxon>Ostariophysi</taxon>
        <taxon>Siluriformes</taxon>
        <taxon>Sisoridae</taxon>
        <taxon>Sisorinae</taxon>
        <taxon>Bagarius</taxon>
    </lineage>
</organism>
<dbReference type="AlphaFoldDB" id="A0A556V8L8"/>
<sequence length="308" mass="35742">MYGTLKDLVEFHTNVVVVCPVLVLDSASCRDISQPDPPQLHSLPSAFHQYHEAKRKHYTPPPEYDASQKHLLQLKSFHSTSPLNIRLRHGLCSRLRQTALRRSFRFNKKGKKTNKSMYECKRSEQYDTADVPTYEEVAPYCRAQEAKYRLVILVAKRNQECDGVEYHFISKHLFETDIQNNKFIEYGEYKGNYYGTNLDSIHSVIAKNKVCLLDVQPHCLKHLRTAEFKPYVVFVKPPSIHRLRDTRKNTKTISGKGDKDAPKPLTYGHLFDLVLVNDDLSSAFRELKQALRKLETETHWVPVSWTHS</sequence>
<dbReference type="InterPro" id="IPR050716">
    <property type="entry name" value="MAGUK"/>
</dbReference>
<dbReference type="SMART" id="SM00072">
    <property type="entry name" value="GuKc"/>
    <property type="match status" value="1"/>
</dbReference>